<proteinExistence type="predicted"/>
<dbReference type="AlphaFoldDB" id="A0A1R3KMJ7"/>
<dbReference type="Proteomes" id="UP000188268">
    <property type="component" value="Unassembled WGS sequence"/>
</dbReference>
<organism evidence="1 2">
    <name type="scientific">Corchorus capsularis</name>
    <name type="common">Jute</name>
    <dbReference type="NCBI Taxonomy" id="210143"/>
    <lineage>
        <taxon>Eukaryota</taxon>
        <taxon>Viridiplantae</taxon>
        <taxon>Streptophyta</taxon>
        <taxon>Embryophyta</taxon>
        <taxon>Tracheophyta</taxon>
        <taxon>Spermatophyta</taxon>
        <taxon>Magnoliopsida</taxon>
        <taxon>eudicotyledons</taxon>
        <taxon>Gunneridae</taxon>
        <taxon>Pentapetalae</taxon>
        <taxon>rosids</taxon>
        <taxon>malvids</taxon>
        <taxon>Malvales</taxon>
        <taxon>Malvaceae</taxon>
        <taxon>Grewioideae</taxon>
        <taxon>Apeibeae</taxon>
        <taxon>Corchorus</taxon>
    </lineage>
</organism>
<evidence type="ECO:0000313" key="2">
    <source>
        <dbReference type="Proteomes" id="UP000188268"/>
    </source>
</evidence>
<evidence type="ECO:0000313" key="1">
    <source>
        <dbReference type="EMBL" id="OMP08279.1"/>
    </source>
</evidence>
<comment type="caution">
    <text evidence="1">The sequence shown here is derived from an EMBL/GenBank/DDBJ whole genome shotgun (WGS) entry which is preliminary data.</text>
</comment>
<accession>A0A1R3KMJ7</accession>
<protein>
    <submittedName>
        <fullName evidence="1">Uncharacterized protein</fullName>
    </submittedName>
</protein>
<name>A0A1R3KMJ7_COCAP</name>
<reference evidence="1 2" key="1">
    <citation type="submission" date="2013-09" db="EMBL/GenBank/DDBJ databases">
        <title>Corchorus capsularis genome sequencing.</title>
        <authorList>
            <person name="Alam M."/>
            <person name="Haque M.S."/>
            <person name="Islam M.S."/>
            <person name="Emdad E.M."/>
            <person name="Islam M.M."/>
            <person name="Ahmed B."/>
            <person name="Halim A."/>
            <person name="Hossen Q.M.M."/>
            <person name="Hossain M.Z."/>
            <person name="Ahmed R."/>
            <person name="Khan M.M."/>
            <person name="Islam R."/>
            <person name="Rashid M.M."/>
            <person name="Khan S.A."/>
            <person name="Rahman M.S."/>
            <person name="Alam M."/>
        </authorList>
    </citation>
    <scope>NUCLEOTIDE SEQUENCE [LARGE SCALE GENOMIC DNA]</scope>
    <source>
        <strain evidence="2">cv. CVL-1</strain>
        <tissue evidence="1">Whole seedling</tissue>
    </source>
</reference>
<sequence length="49" mass="5828">MQSQQYHQQVKQQDLGSMTKCHLRARKFITKDGMNGTRMKRYINAMPLE</sequence>
<keyword evidence="2" id="KW-1185">Reference proteome</keyword>
<dbReference type="Gramene" id="OMP08279">
    <property type="protein sequence ID" value="OMP08279"/>
    <property type="gene ID" value="CCACVL1_01136"/>
</dbReference>
<gene>
    <name evidence="1" type="ORF">CCACVL1_01136</name>
</gene>
<dbReference type="EMBL" id="AWWV01003894">
    <property type="protein sequence ID" value="OMP08279.1"/>
    <property type="molecule type" value="Genomic_DNA"/>
</dbReference>